<gene>
    <name evidence="2" type="ORF">LF1_47310</name>
</gene>
<name>A0A5B1CQP0_9BACT</name>
<evidence type="ECO:0000313" key="2">
    <source>
        <dbReference type="EMBL" id="KAA1262169.1"/>
    </source>
</evidence>
<dbReference type="EMBL" id="VRLW01000001">
    <property type="protein sequence ID" value="KAA1262169.1"/>
    <property type="molecule type" value="Genomic_DNA"/>
</dbReference>
<keyword evidence="3" id="KW-1185">Reference proteome</keyword>
<dbReference type="AlphaFoldDB" id="A0A5B1CQP0"/>
<proteinExistence type="predicted"/>
<feature type="chain" id="PRO_5022932339" evidence="1">
    <location>
        <begin position="24"/>
        <end position="378"/>
    </location>
</feature>
<dbReference type="OrthoDB" id="248327at2"/>
<evidence type="ECO:0000256" key="1">
    <source>
        <dbReference type="SAM" id="SignalP"/>
    </source>
</evidence>
<evidence type="ECO:0000313" key="3">
    <source>
        <dbReference type="Proteomes" id="UP000322699"/>
    </source>
</evidence>
<reference evidence="2 3" key="1">
    <citation type="submission" date="2019-08" db="EMBL/GenBank/DDBJ databases">
        <title>Deep-cultivation of Planctomycetes and their phenomic and genomic characterization uncovers novel biology.</title>
        <authorList>
            <person name="Wiegand S."/>
            <person name="Jogler M."/>
            <person name="Boedeker C."/>
            <person name="Pinto D."/>
            <person name="Vollmers J."/>
            <person name="Rivas-Marin E."/>
            <person name="Kohn T."/>
            <person name="Peeters S.H."/>
            <person name="Heuer A."/>
            <person name="Rast P."/>
            <person name="Oberbeckmann S."/>
            <person name="Bunk B."/>
            <person name="Jeske O."/>
            <person name="Meyerdierks A."/>
            <person name="Storesund J.E."/>
            <person name="Kallscheuer N."/>
            <person name="Luecker S."/>
            <person name="Lage O.M."/>
            <person name="Pohl T."/>
            <person name="Merkel B.J."/>
            <person name="Hornburger P."/>
            <person name="Mueller R.-W."/>
            <person name="Bruemmer F."/>
            <person name="Labrenz M."/>
            <person name="Spormann A.M."/>
            <person name="Op Den Camp H."/>
            <person name="Overmann J."/>
            <person name="Amann R."/>
            <person name="Jetten M.S.M."/>
            <person name="Mascher T."/>
            <person name="Medema M.H."/>
            <person name="Devos D.P."/>
            <person name="Kaster A.-K."/>
            <person name="Ovreas L."/>
            <person name="Rohde M."/>
            <person name="Galperin M.Y."/>
            <person name="Jogler C."/>
        </authorList>
    </citation>
    <scope>NUCLEOTIDE SEQUENCE [LARGE SCALE GENOMIC DNA]</scope>
    <source>
        <strain evidence="2 3">LF1</strain>
    </source>
</reference>
<comment type="caution">
    <text evidence="2">The sequence shown here is derived from an EMBL/GenBank/DDBJ whole genome shotgun (WGS) entry which is preliminary data.</text>
</comment>
<accession>A0A5B1CQP0</accession>
<organism evidence="2 3">
    <name type="scientific">Rubripirellula obstinata</name>
    <dbReference type="NCBI Taxonomy" id="406547"/>
    <lineage>
        <taxon>Bacteria</taxon>
        <taxon>Pseudomonadati</taxon>
        <taxon>Planctomycetota</taxon>
        <taxon>Planctomycetia</taxon>
        <taxon>Pirellulales</taxon>
        <taxon>Pirellulaceae</taxon>
        <taxon>Rubripirellula</taxon>
    </lineage>
</organism>
<dbReference type="Proteomes" id="UP000322699">
    <property type="component" value="Unassembled WGS sequence"/>
</dbReference>
<keyword evidence="1" id="KW-0732">Signal</keyword>
<sequence length="378" mass="42240" precursor="true">MIRRFSPALCLGLIFSTCSVAHAELPSLLRIFGKTKAAEVDASKVYELTQEDGPWLILASTLVGEGARDRANKLAVEIRSELGLPAFIYKEDFDFSGTLRYDQMNSKRVRYANEYQYEAYVVLVGEYDRVDHPSIERDLKSIKVAKPRALEDPRERAAELNGETQAGAVKVVATMLKSMSSGGKKPGPMAGAFATRNPMLPENYFESPVVDSFVSELNEDFDQHNLLQCDGKFTVVVKTFSGTNTITSNSKEEDSFVPTGKKLDKMARDANMMVRELRKKGVEAYQFHDRERSIVTVGSFESLGNELPNKGFQYNPQILQTMRTYSAVNVDPQLARQVPRNSGRASNNINMIPFDVEPTPIAIPKKTKRSLYGSLGRR</sequence>
<feature type="signal peptide" evidence="1">
    <location>
        <begin position="1"/>
        <end position="23"/>
    </location>
</feature>
<dbReference type="RefSeq" id="WP_068258606.1">
    <property type="nucleotide sequence ID" value="NZ_LWSK01000006.1"/>
</dbReference>
<protein>
    <submittedName>
        <fullName evidence="2">Uncharacterized protein</fullName>
    </submittedName>
</protein>